<dbReference type="AlphaFoldDB" id="A0A0F9LQX6"/>
<evidence type="ECO:0000313" key="2">
    <source>
        <dbReference type="EMBL" id="KKM95773.1"/>
    </source>
</evidence>
<accession>A0A0F9LQX6</accession>
<reference evidence="2" key="1">
    <citation type="journal article" date="2015" name="Nature">
        <title>Complex archaea that bridge the gap between prokaryotes and eukaryotes.</title>
        <authorList>
            <person name="Spang A."/>
            <person name="Saw J.H."/>
            <person name="Jorgensen S.L."/>
            <person name="Zaremba-Niedzwiedzka K."/>
            <person name="Martijn J."/>
            <person name="Lind A.E."/>
            <person name="van Eijk R."/>
            <person name="Schleper C."/>
            <person name="Guy L."/>
            <person name="Ettema T.J."/>
        </authorList>
    </citation>
    <scope>NUCLEOTIDE SEQUENCE</scope>
</reference>
<dbReference type="PANTHER" id="PTHR22916:SF65">
    <property type="entry name" value="SLR1065 PROTEIN"/>
    <property type="match status" value="1"/>
</dbReference>
<dbReference type="PANTHER" id="PTHR22916">
    <property type="entry name" value="GLYCOSYLTRANSFERASE"/>
    <property type="match status" value="1"/>
</dbReference>
<evidence type="ECO:0000259" key="1">
    <source>
        <dbReference type="Pfam" id="PF00535"/>
    </source>
</evidence>
<organism evidence="2">
    <name type="scientific">marine sediment metagenome</name>
    <dbReference type="NCBI Taxonomy" id="412755"/>
    <lineage>
        <taxon>unclassified sequences</taxon>
        <taxon>metagenomes</taxon>
        <taxon>ecological metagenomes</taxon>
    </lineage>
</organism>
<dbReference type="Pfam" id="PF00535">
    <property type="entry name" value="Glycos_transf_2"/>
    <property type="match status" value="1"/>
</dbReference>
<dbReference type="InterPro" id="IPR029044">
    <property type="entry name" value="Nucleotide-diphossugar_trans"/>
</dbReference>
<feature type="domain" description="Glycosyltransferase 2-like" evidence="1">
    <location>
        <begin position="4"/>
        <end position="129"/>
    </location>
</feature>
<dbReference type="Gene3D" id="3.90.550.10">
    <property type="entry name" value="Spore Coat Polysaccharide Biosynthesis Protein SpsA, Chain A"/>
    <property type="match status" value="1"/>
</dbReference>
<name>A0A0F9LQX6_9ZZZZ</name>
<dbReference type="CDD" id="cd06433">
    <property type="entry name" value="GT_2_WfgS_like"/>
    <property type="match status" value="1"/>
</dbReference>
<dbReference type="EMBL" id="LAZR01005963">
    <property type="protein sequence ID" value="KKM95773.1"/>
    <property type="molecule type" value="Genomic_DNA"/>
</dbReference>
<proteinExistence type="predicted"/>
<dbReference type="SUPFAM" id="SSF53448">
    <property type="entry name" value="Nucleotide-diphospho-sugar transferases"/>
    <property type="match status" value="1"/>
</dbReference>
<dbReference type="InterPro" id="IPR001173">
    <property type="entry name" value="Glyco_trans_2-like"/>
</dbReference>
<protein>
    <recommendedName>
        <fullName evidence="1">Glycosyltransferase 2-like domain-containing protein</fullName>
    </recommendedName>
</protein>
<sequence>MKISVIVPTLNSERFLGATLDSITNQGHAEFEVVVVDGGSTDGTLAIAKGYPHTIVVSAPPRGEPNAINVGLRAATGDILTWLDSDDEYAPWCLDKVDGYFRTHPGSLWVYGKCGIINEHGGPCRAPVTWLKERFQPRYRYTSLLLFDYIAQPACFFTRRAVALAGFLDEEARLAFDYDWWLRLGTFGRPGYIGRVLAYWRSHPGSETAKSLMADMKEGLAMSIRHSPGRLHLRPLQYGFYGLAVAGYWSMGALRPSVRGESC</sequence>
<comment type="caution">
    <text evidence="2">The sequence shown here is derived from an EMBL/GenBank/DDBJ whole genome shotgun (WGS) entry which is preliminary data.</text>
</comment>
<gene>
    <name evidence="2" type="ORF">LCGC14_1184870</name>
</gene>